<proteinExistence type="predicted"/>
<sequence length="38" mass="4523">MNSQIANLEYEGLEELLAKRPESWFWQLIRVSCTQLLI</sequence>
<comment type="caution">
    <text evidence="1">The sequence shown here is derived from an EMBL/GenBank/DDBJ whole genome shotgun (WGS) entry which is preliminary data.</text>
</comment>
<name>W9UQG7_9GAMM</name>
<dbReference type="Proteomes" id="UP000019464">
    <property type="component" value="Unassembled WGS sequence"/>
</dbReference>
<evidence type="ECO:0000313" key="1">
    <source>
        <dbReference type="EMBL" id="EXJ09319.1"/>
    </source>
</evidence>
<keyword evidence="2" id="KW-1185">Reference proteome</keyword>
<organism evidence="1 2">
    <name type="scientific">Nitrincola nitratireducens</name>
    <dbReference type="NCBI Taxonomy" id="1229521"/>
    <lineage>
        <taxon>Bacteria</taxon>
        <taxon>Pseudomonadati</taxon>
        <taxon>Pseudomonadota</taxon>
        <taxon>Gammaproteobacteria</taxon>
        <taxon>Oceanospirillales</taxon>
        <taxon>Oceanospirillaceae</taxon>
        <taxon>Nitrincola</taxon>
    </lineage>
</organism>
<dbReference type="AlphaFoldDB" id="W9UQG7"/>
<dbReference type="EMBL" id="AONB01000026">
    <property type="protein sequence ID" value="EXJ09319.1"/>
    <property type="molecule type" value="Genomic_DNA"/>
</dbReference>
<reference evidence="2" key="1">
    <citation type="submission" date="2012-11" db="EMBL/GenBank/DDBJ databases">
        <authorList>
            <person name="Singh A."/>
            <person name="Pinnaka A.K."/>
            <person name="Vaidya B."/>
        </authorList>
    </citation>
    <scope>NUCLEOTIDE SEQUENCE [LARGE SCALE GENOMIC DNA]</scope>
    <source>
        <strain evidence="2">AK23</strain>
    </source>
</reference>
<reference evidence="1 2" key="2">
    <citation type="journal article" date="2015" name="Syst. Appl. Microbiol.">
        <title>Nitrincola nitratireducens sp. nov. isolated from a haloalkaline crater lake.</title>
        <authorList>
            <person name="Singh A."/>
            <person name="Vaidya B."/>
            <person name="Tanuku N.R."/>
            <person name="Pinnaka A.K."/>
        </authorList>
    </citation>
    <scope>NUCLEOTIDE SEQUENCE [LARGE SCALE GENOMIC DNA]</scope>
    <source>
        <strain evidence="1 2">AK23</strain>
    </source>
</reference>
<evidence type="ECO:0000313" key="2">
    <source>
        <dbReference type="Proteomes" id="UP000019464"/>
    </source>
</evidence>
<gene>
    <name evidence="1" type="ORF">D791_03705</name>
</gene>
<protein>
    <submittedName>
        <fullName evidence="1">Uncharacterized protein</fullName>
    </submittedName>
</protein>
<accession>W9UQG7</accession>